<dbReference type="VEuPathDB" id="TriTrypDB:TRSC58_02086"/>
<organism evidence="1 2">
    <name type="scientific">Trypanosoma rangeli SC58</name>
    <dbReference type="NCBI Taxonomy" id="429131"/>
    <lineage>
        <taxon>Eukaryota</taxon>
        <taxon>Discoba</taxon>
        <taxon>Euglenozoa</taxon>
        <taxon>Kinetoplastea</taxon>
        <taxon>Metakinetoplastina</taxon>
        <taxon>Trypanosomatida</taxon>
        <taxon>Trypanosomatidae</taxon>
        <taxon>Trypanosoma</taxon>
        <taxon>Herpetosoma</taxon>
    </lineage>
</organism>
<accession>A0A061J775</accession>
<reference evidence="1 2" key="1">
    <citation type="submission" date="2013-07" db="EMBL/GenBank/DDBJ databases">
        <authorList>
            <person name="Stoco P.H."/>
            <person name="Wagner G."/>
            <person name="Gerber A."/>
            <person name="Zaha A."/>
            <person name="Thompson C."/>
            <person name="Bartholomeu D.C."/>
            <person name="Luckemeyer D.D."/>
            <person name="Bahia D."/>
            <person name="Loreto E."/>
            <person name="Prestes E.B."/>
            <person name="Lima F.M."/>
            <person name="Rodrigues-Luiz G."/>
            <person name="Vallejo G.A."/>
            <person name="Filho J.F."/>
            <person name="Monteiro K.M."/>
            <person name="Tyler K.M."/>
            <person name="de Almeida L.G."/>
            <person name="Ortiz M.F."/>
            <person name="Siervo M.A."/>
            <person name="de Moraes M.H."/>
            <person name="Cunha O.L."/>
            <person name="Mendonca-Neto R."/>
            <person name="Silva R."/>
            <person name="Teixeira S.M."/>
            <person name="Murta S.M."/>
            <person name="Sincero T.C."/>
            <person name="Mendes T.A."/>
            <person name="Urmenyi T.P."/>
            <person name="Silva V.G."/>
            <person name="da Rocha W.D."/>
            <person name="Andersson B."/>
            <person name="Romanha A.J."/>
            <person name="Steindel M."/>
            <person name="de Vasconcelos A.T."/>
            <person name="Grisard E.C."/>
        </authorList>
    </citation>
    <scope>NUCLEOTIDE SEQUENCE [LARGE SCALE GENOMIC DNA]</scope>
    <source>
        <strain evidence="1 2">SC58</strain>
    </source>
</reference>
<gene>
    <name evidence="1" type="ORF">TRSC58_02086</name>
</gene>
<keyword evidence="2" id="KW-1185">Reference proteome</keyword>
<proteinExistence type="predicted"/>
<dbReference type="AlphaFoldDB" id="A0A061J775"/>
<dbReference type="OrthoDB" id="246042at2759"/>
<name>A0A061J775_TRYRA</name>
<protein>
    <submittedName>
        <fullName evidence="1">Uncharacterized protein</fullName>
    </submittedName>
</protein>
<evidence type="ECO:0000313" key="2">
    <source>
        <dbReference type="Proteomes" id="UP000031737"/>
    </source>
</evidence>
<dbReference type="EMBL" id="AUPL01002086">
    <property type="protein sequence ID" value="ESL10185.1"/>
    <property type="molecule type" value="Genomic_DNA"/>
</dbReference>
<evidence type="ECO:0000313" key="1">
    <source>
        <dbReference type="EMBL" id="ESL10185.1"/>
    </source>
</evidence>
<dbReference type="Proteomes" id="UP000031737">
    <property type="component" value="Unassembled WGS sequence"/>
</dbReference>
<comment type="caution">
    <text evidence="1">The sequence shown here is derived from an EMBL/GenBank/DDBJ whole genome shotgun (WGS) entry which is preliminary data.</text>
</comment>
<sequence>MPKRSRSVLHAYLLPPSNCVHDDKRKKRHAPLASKATVLVAPVADMVDNEVVLHGCDCGPSEAAFAVSGGTNHVPRKSSEGWRADVDEGVLLDEPFIPEADRLVGLPPSCRAVQGEPNWLERALMLARCPSRSRNRLYMHGDSERFFCLVPPEPTCLHPAGTTQEEKCRAAAVASIAAVFYAAPRPDDSSVFSNAPKASRAH</sequence>